<reference evidence="2 3" key="1">
    <citation type="submission" date="2020-03" db="EMBL/GenBank/DDBJ databases">
        <title>Whole genome shotgun sequence of Phytohabitans rumicis NBRC 108638.</title>
        <authorList>
            <person name="Komaki H."/>
            <person name="Tamura T."/>
        </authorList>
    </citation>
    <scope>NUCLEOTIDE SEQUENCE [LARGE SCALE GENOMIC DNA]</scope>
    <source>
        <strain evidence="2 3">NBRC 108638</strain>
    </source>
</reference>
<organism evidence="2 3">
    <name type="scientific">Phytohabitans rumicis</name>
    <dbReference type="NCBI Taxonomy" id="1076125"/>
    <lineage>
        <taxon>Bacteria</taxon>
        <taxon>Bacillati</taxon>
        <taxon>Actinomycetota</taxon>
        <taxon>Actinomycetes</taxon>
        <taxon>Micromonosporales</taxon>
        <taxon>Micromonosporaceae</taxon>
    </lineage>
</organism>
<dbReference type="Proteomes" id="UP000482960">
    <property type="component" value="Unassembled WGS sequence"/>
</dbReference>
<gene>
    <name evidence="2" type="ORF">Prum_031390</name>
</gene>
<dbReference type="RefSeq" id="WP_173077102.1">
    <property type="nucleotide sequence ID" value="NZ_BAABJB010000002.1"/>
</dbReference>
<feature type="region of interest" description="Disordered" evidence="1">
    <location>
        <begin position="94"/>
        <end position="172"/>
    </location>
</feature>
<dbReference type="AlphaFoldDB" id="A0A6V8L645"/>
<evidence type="ECO:0000256" key="1">
    <source>
        <dbReference type="SAM" id="MobiDB-lite"/>
    </source>
</evidence>
<sequence length="315" mass="32243">MSDFDAVLERLVTDQAFAAALAADPASALAGYRLSPDEIQLLHSQAGGEAVEQRTVEVRANQSSLFGMLSPLAGMAGSLGGIGDRLADGADGIGQAGAPQPAEGFGPVQAHSAFGPAGQAEFGPAGQGVFGPAGHGGFGPVVPEGQAGFGEALPEYPVGHGELGPATPHGGAGPVGTVYTGGLYQGGGLSGFGDEIGDALDGAGRGQGAAGDFEVPEGYRTGVDMDGDGHDDKHILRGRADGGVDILVDRDRDGNVDIIGHDDDADGHVESAEYDKDGDGYFERVRYDDNQDGWLDRTVKRTPPEEEIGRHLRRS</sequence>
<proteinExistence type="predicted"/>
<evidence type="ECO:0000313" key="3">
    <source>
        <dbReference type="Proteomes" id="UP000482960"/>
    </source>
</evidence>
<accession>A0A6V8L645</accession>
<evidence type="ECO:0000313" key="2">
    <source>
        <dbReference type="EMBL" id="GFJ89497.1"/>
    </source>
</evidence>
<feature type="region of interest" description="Disordered" evidence="1">
    <location>
        <begin position="292"/>
        <end position="315"/>
    </location>
</feature>
<comment type="caution">
    <text evidence="2">The sequence shown here is derived from an EMBL/GenBank/DDBJ whole genome shotgun (WGS) entry which is preliminary data.</text>
</comment>
<dbReference type="EMBL" id="BLPG01000001">
    <property type="protein sequence ID" value="GFJ89497.1"/>
    <property type="molecule type" value="Genomic_DNA"/>
</dbReference>
<feature type="compositionally biased region" description="Gly residues" evidence="1">
    <location>
        <begin position="125"/>
        <end position="139"/>
    </location>
</feature>
<name>A0A6V8L645_9ACTN</name>
<protein>
    <submittedName>
        <fullName evidence="2">Uncharacterized protein</fullName>
    </submittedName>
</protein>
<keyword evidence="3" id="KW-1185">Reference proteome</keyword>
<dbReference type="NCBIfam" id="NF038399">
    <property type="entry name" value="NH_RiPP_Os17"/>
    <property type="match status" value="1"/>
</dbReference>
<reference evidence="2 3" key="2">
    <citation type="submission" date="2020-03" db="EMBL/GenBank/DDBJ databases">
        <authorList>
            <person name="Ichikawa N."/>
            <person name="Kimura A."/>
            <person name="Kitahashi Y."/>
            <person name="Uohara A."/>
        </authorList>
    </citation>
    <scope>NUCLEOTIDE SEQUENCE [LARGE SCALE GENOMIC DNA]</scope>
    <source>
        <strain evidence="2 3">NBRC 108638</strain>
    </source>
</reference>